<evidence type="ECO:0000256" key="1">
    <source>
        <dbReference type="SAM" id="MobiDB-lite"/>
    </source>
</evidence>
<comment type="caution">
    <text evidence="3">The sequence shown here is derived from an EMBL/GenBank/DDBJ whole genome shotgun (WGS) entry which is preliminary data.</text>
</comment>
<feature type="region of interest" description="Disordered" evidence="1">
    <location>
        <begin position="37"/>
        <end position="92"/>
    </location>
</feature>
<proteinExistence type="predicted"/>
<organism evidence="3 4">
    <name type="scientific">Salinisphaera orenii MK-B5</name>
    <dbReference type="NCBI Taxonomy" id="856730"/>
    <lineage>
        <taxon>Bacteria</taxon>
        <taxon>Pseudomonadati</taxon>
        <taxon>Pseudomonadota</taxon>
        <taxon>Gammaproteobacteria</taxon>
        <taxon>Salinisphaerales</taxon>
        <taxon>Salinisphaeraceae</taxon>
        <taxon>Salinisphaera</taxon>
    </lineage>
</organism>
<sequence>MTKFFDRTHLAVAAIALSAVAAPALAGQGNAAAETMVPASSSQASMLRDVSDGSTSDNAEPGHADVPATRSQMQVLDHGQDRGNLLRAVAQK</sequence>
<dbReference type="Proteomes" id="UP000283993">
    <property type="component" value="Unassembled WGS sequence"/>
</dbReference>
<evidence type="ECO:0000313" key="3">
    <source>
        <dbReference type="EMBL" id="ROO26318.1"/>
    </source>
</evidence>
<name>A0A423PL59_9GAMM</name>
<keyword evidence="2" id="KW-0732">Signal</keyword>
<gene>
    <name evidence="3" type="ORF">SAOR_11195</name>
</gene>
<keyword evidence="4" id="KW-1185">Reference proteome</keyword>
<dbReference type="EMBL" id="AYKH01000023">
    <property type="protein sequence ID" value="ROO26318.1"/>
    <property type="molecule type" value="Genomic_DNA"/>
</dbReference>
<reference evidence="3 4" key="1">
    <citation type="submission" date="2013-10" db="EMBL/GenBank/DDBJ databases">
        <title>Salinisphaera orenii MK-B5 Genome Sequencing.</title>
        <authorList>
            <person name="Lai Q."/>
            <person name="Li C."/>
            <person name="Shao Z."/>
        </authorList>
    </citation>
    <scope>NUCLEOTIDE SEQUENCE [LARGE SCALE GENOMIC DNA]</scope>
    <source>
        <strain evidence="3 4">MK-B5</strain>
    </source>
</reference>
<protein>
    <submittedName>
        <fullName evidence="3">Uncharacterized protein</fullName>
    </submittedName>
</protein>
<feature type="chain" id="PRO_5019371381" evidence="2">
    <location>
        <begin position="27"/>
        <end position="92"/>
    </location>
</feature>
<feature type="signal peptide" evidence="2">
    <location>
        <begin position="1"/>
        <end position="26"/>
    </location>
</feature>
<evidence type="ECO:0000256" key="2">
    <source>
        <dbReference type="SAM" id="SignalP"/>
    </source>
</evidence>
<accession>A0A423PL59</accession>
<evidence type="ECO:0000313" key="4">
    <source>
        <dbReference type="Proteomes" id="UP000283993"/>
    </source>
</evidence>
<dbReference type="RefSeq" id="WP_123631499.1">
    <property type="nucleotide sequence ID" value="NZ_AYKH01000023.1"/>
</dbReference>
<dbReference type="AlphaFoldDB" id="A0A423PL59"/>